<keyword evidence="7" id="KW-1185">Reference proteome</keyword>
<dbReference type="KEGG" id="asui:ASUIS_1433"/>
<dbReference type="Gene3D" id="3.40.50.150">
    <property type="entry name" value="Vaccinia Virus protein VP39"/>
    <property type="match status" value="1"/>
</dbReference>
<comment type="pathway">
    <text evidence="1">Cofactor biosynthesis; adenosylcobalamin biosynthesis.</text>
</comment>
<dbReference type="EC" id="2.1.1.196" evidence="6"/>
<evidence type="ECO:0000256" key="3">
    <source>
        <dbReference type="ARBA" id="ARBA00022603"/>
    </source>
</evidence>
<dbReference type="PANTHER" id="PTHR43182:SF1">
    <property type="entry name" value="COBALT-PRECORRIN-7 C(5)-METHYLTRANSFERASE"/>
    <property type="match status" value="1"/>
</dbReference>
<organism evidence="6 7">
    <name type="scientific">Arcobacter suis CECT 7833</name>
    <dbReference type="NCBI Taxonomy" id="663365"/>
    <lineage>
        <taxon>Bacteria</taxon>
        <taxon>Pseudomonadati</taxon>
        <taxon>Campylobacterota</taxon>
        <taxon>Epsilonproteobacteria</taxon>
        <taxon>Campylobacterales</taxon>
        <taxon>Arcobacteraceae</taxon>
        <taxon>Arcobacter</taxon>
    </lineage>
</organism>
<evidence type="ECO:0000256" key="5">
    <source>
        <dbReference type="ARBA" id="ARBA00022691"/>
    </source>
</evidence>
<evidence type="ECO:0000256" key="1">
    <source>
        <dbReference type="ARBA" id="ARBA00004953"/>
    </source>
</evidence>
<dbReference type="EC" id="2.1.1.289" evidence="6"/>
<keyword evidence="5" id="KW-0949">S-adenosyl-L-methionine</keyword>
<dbReference type="SUPFAM" id="SSF53790">
    <property type="entry name" value="Tetrapyrrole methylase"/>
    <property type="match status" value="1"/>
</dbReference>
<dbReference type="AlphaFoldDB" id="A0AAD0SS14"/>
<dbReference type="EMBL" id="CP032100">
    <property type="protein sequence ID" value="AXX89915.1"/>
    <property type="molecule type" value="Genomic_DNA"/>
</dbReference>
<evidence type="ECO:0000313" key="6">
    <source>
        <dbReference type="EMBL" id="AXX89915.1"/>
    </source>
</evidence>
<dbReference type="Pfam" id="PF03602">
    <property type="entry name" value="Cons_hypoth95"/>
    <property type="match status" value="1"/>
</dbReference>
<evidence type="ECO:0000256" key="4">
    <source>
        <dbReference type="ARBA" id="ARBA00022679"/>
    </source>
</evidence>
<keyword evidence="3 6" id="KW-0489">Methyltransferase</keyword>
<dbReference type="PANTHER" id="PTHR43182">
    <property type="entry name" value="COBALT-PRECORRIN-6B C(15)-METHYLTRANSFERASE (DECARBOXYLATING)"/>
    <property type="match status" value="1"/>
</dbReference>
<sequence length="387" mass="45037">MVTIAGNGMGDYDFSNLELNFCNYDKIICDPNFIENGRTILKLKFKDAQDYILKNYDKENLLYVVTGSPLFYSAGTIIANKLPKNEVKLINNISSKTYLLEKLFISENDVSVVSIHGRISIDLEEFLKKKYTFVLCDKNSITRLNEALSFFDKNSITTFIGYKLGYKDEIIQEINIFDFDEKRFDLNQAFVLLIKRNFEHKSAICEDIEFETQRGMITKKYKRHLSLQNLDLEPNQLLWDIGAGSGSCGIEAFKRYKVRTFYFEKNETRVEFIKQNLTNHFVCDCKLFIGDAEDYFENLEEKPQRIFLGGGGEKVIEKLPYLYEKLDEKGIMLINAITLTNLSQMINVLNEANIEFETHSISLTTYKDKLNLVEPERQLFQLKVYKK</sequence>
<name>A0AAD0SS14_9BACT</name>
<dbReference type="GO" id="GO:0032259">
    <property type="term" value="P:methylation"/>
    <property type="evidence" value="ECO:0007669"/>
    <property type="project" value="UniProtKB-KW"/>
</dbReference>
<accession>A0AAD0SS14</accession>
<reference evidence="6 7" key="1">
    <citation type="submission" date="2018-08" db="EMBL/GenBank/DDBJ databases">
        <title>Complete genome of the Arcobacter suis type strain LMG 26152.</title>
        <authorList>
            <person name="Miller W.G."/>
            <person name="Yee E."/>
            <person name="Bono J.L."/>
        </authorList>
    </citation>
    <scope>NUCLEOTIDE SEQUENCE [LARGE SCALE GENOMIC DNA]</scope>
    <source>
        <strain evidence="6 7">CECT 7833</strain>
    </source>
</reference>
<dbReference type="CDD" id="cd02440">
    <property type="entry name" value="AdoMet_MTases"/>
    <property type="match status" value="1"/>
</dbReference>
<dbReference type="NCBIfam" id="TIGR02469">
    <property type="entry name" value="CbiT"/>
    <property type="match status" value="1"/>
</dbReference>
<keyword evidence="4 6" id="KW-0808">Transferase</keyword>
<keyword evidence="2" id="KW-0169">Cobalamin biosynthesis</keyword>
<dbReference type="InterPro" id="IPR035996">
    <property type="entry name" value="4pyrrol_Methylase_sf"/>
</dbReference>
<dbReference type="GO" id="GO:0008276">
    <property type="term" value="F:protein methyltransferase activity"/>
    <property type="evidence" value="ECO:0007669"/>
    <property type="project" value="InterPro"/>
</dbReference>
<dbReference type="RefSeq" id="WP_118886439.1">
    <property type="nucleotide sequence ID" value="NZ_CP032100.1"/>
</dbReference>
<dbReference type="InterPro" id="IPR050714">
    <property type="entry name" value="Cobalamin_biosynth_MTase"/>
</dbReference>
<protein>
    <submittedName>
        <fullName evidence="6">Cobalt-precorrin-6B (C15)-methyltransferase / cobalt-precorrin-7 (C5)-methyltransferase</fullName>
        <ecNumber evidence="6">2.1.1.196</ecNumber>
        <ecNumber evidence="6">2.1.1.289</ecNumber>
    </submittedName>
</protein>
<dbReference type="InterPro" id="IPR029063">
    <property type="entry name" value="SAM-dependent_MTases_sf"/>
</dbReference>
<evidence type="ECO:0000256" key="2">
    <source>
        <dbReference type="ARBA" id="ARBA00022573"/>
    </source>
</evidence>
<dbReference type="GO" id="GO:0009236">
    <property type="term" value="P:cobalamin biosynthetic process"/>
    <property type="evidence" value="ECO:0007669"/>
    <property type="project" value="UniProtKB-KW"/>
</dbReference>
<dbReference type="InterPro" id="IPR014008">
    <property type="entry name" value="Cbl_synth_MTase_CbiT"/>
</dbReference>
<evidence type="ECO:0000313" key="7">
    <source>
        <dbReference type="Proteomes" id="UP000263040"/>
    </source>
</evidence>
<gene>
    <name evidence="6" type="primary">cbiET</name>
    <name evidence="6" type="ORF">ASUIS_1433</name>
</gene>
<dbReference type="Proteomes" id="UP000263040">
    <property type="component" value="Chromosome"/>
</dbReference>
<dbReference type="SUPFAM" id="SSF53335">
    <property type="entry name" value="S-adenosyl-L-methionine-dependent methyltransferases"/>
    <property type="match status" value="1"/>
</dbReference>
<proteinExistence type="predicted"/>